<feature type="chain" id="PRO_5015200064" evidence="18">
    <location>
        <begin position="26"/>
        <end position="698"/>
    </location>
</feature>
<dbReference type="InterPro" id="IPR000719">
    <property type="entry name" value="Prot_kinase_dom"/>
</dbReference>
<comment type="similarity">
    <text evidence="2">Belongs to the leguminous lectin family.</text>
</comment>
<feature type="transmembrane region" description="Helical" evidence="17">
    <location>
        <begin position="278"/>
        <end position="300"/>
    </location>
</feature>
<dbReference type="OrthoDB" id="1913956at2759"/>
<dbReference type="STRING" id="3476.A0A2P5DPH7"/>
<evidence type="ECO:0000259" key="19">
    <source>
        <dbReference type="PROSITE" id="PS50011"/>
    </source>
</evidence>
<evidence type="ECO:0000256" key="1">
    <source>
        <dbReference type="ARBA" id="ARBA00004479"/>
    </source>
</evidence>
<evidence type="ECO:0000256" key="15">
    <source>
        <dbReference type="ARBA" id="ARBA00023170"/>
    </source>
</evidence>
<dbReference type="SUPFAM" id="SSF49899">
    <property type="entry name" value="Concanavalin A-like lectins/glucanases"/>
    <property type="match status" value="1"/>
</dbReference>
<dbReference type="Pfam" id="PF00139">
    <property type="entry name" value="Lectin_legB"/>
    <property type="match status" value="1"/>
</dbReference>
<dbReference type="EMBL" id="JXTB01000025">
    <property type="protein sequence ID" value="PON75193.1"/>
    <property type="molecule type" value="Genomic_DNA"/>
</dbReference>
<comment type="similarity">
    <text evidence="3">In the N-terminal section; belongs to the leguminous lectin family.</text>
</comment>
<reference evidence="21" key="1">
    <citation type="submission" date="2016-06" db="EMBL/GenBank/DDBJ databases">
        <title>Parallel loss of symbiosis genes in relatives of nitrogen-fixing non-legume Parasponia.</title>
        <authorList>
            <person name="Van Velzen R."/>
            <person name="Holmer R."/>
            <person name="Bu F."/>
            <person name="Rutten L."/>
            <person name="Van Zeijl A."/>
            <person name="Liu W."/>
            <person name="Santuari L."/>
            <person name="Cao Q."/>
            <person name="Sharma T."/>
            <person name="Shen D."/>
            <person name="Roswanjaya Y."/>
            <person name="Wardhani T."/>
            <person name="Kalhor M.S."/>
            <person name="Jansen J."/>
            <person name="Van den Hoogen J."/>
            <person name="Gungor B."/>
            <person name="Hartog M."/>
            <person name="Hontelez J."/>
            <person name="Verver J."/>
            <person name="Yang W.-C."/>
            <person name="Schijlen E."/>
            <person name="Repin R."/>
            <person name="Schilthuizen M."/>
            <person name="Schranz E."/>
            <person name="Heidstra R."/>
            <person name="Miyata K."/>
            <person name="Fedorova E."/>
            <person name="Kohlen W."/>
            <person name="Bisseling T."/>
            <person name="Smit S."/>
            <person name="Geurts R."/>
        </authorList>
    </citation>
    <scope>NUCLEOTIDE SEQUENCE [LARGE SCALE GENOMIC DNA]</scope>
    <source>
        <strain evidence="21">cv. WU1-14</strain>
    </source>
</reference>
<keyword evidence="10 16" id="KW-0547">Nucleotide-binding</keyword>
<dbReference type="PROSITE" id="PS50011">
    <property type="entry name" value="PROTEIN_KINASE_DOM"/>
    <property type="match status" value="1"/>
</dbReference>
<dbReference type="GO" id="GO:0004674">
    <property type="term" value="F:protein serine/threonine kinase activity"/>
    <property type="evidence" value="ECO:0007669"/>
    <property type="project" value="UniProtKB-KW"/>
</dbReference>
<dbReference type="InterPro" id="IPR001245">
    <property type="entry name" value="Ser-Thr/Tyr_kinase_cat_dom"/>
</dbReference>
<organism evidence="20 21">
    <name type="scientific">Parasponia andersonii</name>
    <name type="common">Sponia andersonii</name>
    <dbReference type="NCBI Taxonomy" id="3476"/>
    <lineage>
        <taxon>Eukaryota</taxon>
        <taxon>Viridiplantae</taxon>
        <taxon>Streptophyta</taxon>
        <taxon>Embryophyta</taxon>
        <taxon>Tracheophyta</taxon>
        <taxon>Spermatophyta</taxon>
        <taxon>Magnoliopsida</taxon>
        <taxon>eudicotyledons</taxon>
        <taxon>Gunneridae</taxon>
        <taxon>Pentapetalae</taxon>
        <taxon>rosids</taxon>
        <taxon>fabids</taxon>
        <taxon>Rosales</taxon>
        <taxon>Cannabaceae</taxon>
        <taxon>Parasponia</taxon>
    </lineage>
</organism>
<dbReference type="GO" id="GO:0051707">
    <property type="term" value="P:response to other organism"/>
    <property type="evidence" value="ECO:0007669"/>
    <property type="project" value="UniProtKB-ARBA"/>
</dbReference>
<evidence type="ECO:0000256" key="2">
    <source>
        <dbReference type="ARBA" id="ARBA00007606"/>
    </source>
</evidence>
<dbReference type="AlphaFoldDB" id="A0A2P5DPH7"/>
<keyword evidence="9" id="KW-0430">Lectin</keyword>
<keyword evidence="8 18" id="KW-0732">Signal</keyword>
<dbReference type="GO" id="GO:0005524">
    <property type="term" value="F:ATP binding"/>
    <property type="evidence" value="ECO:0007669"/>
    <property type="project" value="UniProtKB-UniRule"/>
</dbReference>
<dbReference type="InterPro" id="IPR011009">
    <property type="entry name" value="Kinase-like_dom_sf"/>
</dbReference>
<comment type="subcellular location">
    <subcellularLocation>
        <location evidence="1">Membrane</location>
        <topology evidence="1">Single-pass type I membrane protein</topology>
    </subcellularLocation>
</comment>
<dbReference type="SMART" id="SM00220">
    <property type="entry name" value="S_TKc"/>
    <property type="match status" value="1"/>
</dbReference>
<keyword evidence="15" id="KW-0675">Receptor</keyword>
<dbReference type="GO" id="GO:0030246">
    <property type="term" value="F:carbohydrate binding"/>
    <property type="evidence" value="ECO:0007669"/>
    <property type="project" value="UniProtKB-KW"/>
</dbReference>
<dbReference type="Gene3D" id="3.30.200.20">
    <property type="entry name" value="Phosphorylase Kinase, domain 1"/>
    <property type="match status" value="1"/>
</dbReference>
<evidence type="ECO:0000256" key="13">
    <source>
        <dbReference type="ARBA" id="ARBA00022989"/>
    </source>
</evidence>
<evidence type="ECO:0000313" key="20">
    <source>
        <dbReference type="EMBL" id="PON75193.1"/>
    </source>
</evidence>
<dbReference type="InterPro" id="IPR050528">
    <property type="entry name" value="L-type_Lectin-RKs"/>
</dbReference>
<keyword evidence="14 17" id="KW-0472">Membrane</keyword>
<accession>A0A2P5DPH7</accession>
<dbReference type="FunFam" id="3.30.200.20:FF:000320">
    <property type="entry name" value="probable L-type lectin-domain containing receptor kinase S.5"/>
    <property type="match status" value="1"/>
</dbReference>
<keyword evidence="12 16" id="KW-0067">ATP-binding</keyword>
<dbReference type="FunFam" id="1.10.510.10:FF:000444">
    <property type="entry name" value="probable L-type lectin-domain containing receptor kinase S.5"/>
    <property type="match status" value="1"/>
</dbReference>
<keyword evidence="7 17" id="KW-0812">Transmembrane</keyword>
<evidence type="ECO:0000256" key="16">
    <source>
        <dbReference type="PROSITE-ProRule" id="PRU10141"/>
    </source>
</evidence>
<dbReference type="GO" id="GO:0006952">
    <property type="term" value="P:defense response"/>
    <property type="evidence" value="ECO:0007669"/>
    <property type="project" value="UniProtKB-ARBA"/>
</dbReference>
<dbReference type="GO" id="GO:0016020">
    <property type="term" value="C:membrane"/>
    <property type="evidence" value="ECO:0007669"/>
    <property type="project" value="UniProtKB-SubCell"/>
</dbReference>
<keyword evidence="5" id="KW-0723">Serine/threonine-protein kinase</keyword>
<evidence type="ECO:0000256" key="8">
    <source>
        <dbReference type="ARBA" id="ARBA00022729"/>
    </source>
</evidence>
<name>A0A2P5DPH7_PARAD</name>
<feature type="signal peptide" evidence="18">
    <location>
        <begin position="1"/>
        <end position="25"/>
    </location>
</feature>
<keyword evidence="6" id="KW-0808">Transferase</keyword>
<dbReference type="InterPro" id="IPR001220">
    <property type="entry name" value="Legume_lectin_dom"/>
</dbReference>
<evidence type="ECO:0000256" key="3">
    <source>
        <dbReference type="ARBA" id="ARBA00008536"/>
    </source>
</evidence>
<keyword evidence="11 20" id="KW-0418">Kinase</keyword>
<keyword evidence="21" id="KW-1185">Reference proteome</keyword>
<protein>
    <submittedName>
        <fullName evidence="20">Mitogen-activated protein kinase kinase kinase</fullName>
    </submittedName>
</protein>
<evidence type="ECO:0000256" key="10">
    <source>
        <dbReference type="ARBA" id="ARBA00022741"/>
    </source>
</evidence>
<dbReference type="CDD" id="cd06899">
    <property type="entry name" value="lectin_legume_LecRK_Arcelin_ConA"/>
    <property type="match status" value="1"/>
</dbReference>
<proteinExistence type="inferred from homology"/>
<evidence type="ECO:0000313" key="21">
    <source>
        <dbReference type="Proteomes" id="UP000237105"/>
    </source>
</evidence>
<gene>
    <name evidence="20" type="ORF">PanWU01x14_045450</name>
</gene>
<dbReference type="PROSITE" id="PS00107">
    <property type="entry name" value="PROTEIN_KINASE_ATP"/>
    <property type="match status" value="1"/>
</dbReference>
<feature type="binding site" evidence="16">
    <location>
        <position position="383"/>
    </location>
    <ligand>
        <name>ATP</name>
        <dbReference type="ChEBI" id="CHEBI:30616"/>
    </ligand>
</feature>
<dbReference type="PANTHER" id="PTHR27007">
    <property type="match status" value="1"/>
</dbReference>
<evidence type="ECO:0000256" key="9">
    <source>
        <dbReference type="ARBA" id="ARBA00022734"/>
    </source>
</evidence>
<dbReference type="InterPro" id="IPR008271">
    <property type="entry name" value="Ser/Thr_kinase_AS"/>
</dbReference>
<dbReference type="SUPFAM" id="SSF56112">
    <property type="entry name" value="Protein kinase-like (PK-like)"/>
    <property type="match status" value="1"/>
</dbReference>
<comment type="caution">
    <text evidence="20">The sequence shown here is derived from an EMBL/GenBank/DDBJ whole genome shotgun (WGS) entry which is preliminary data.</text>
</comment>
<dbReference type="CDD" id="cd14066">
    <property type="entry name" value="STKc_IRAK"/>
    <property type="match status" value="1"/>
</dbReference>
<evidence type="ECO:0000256" key="18">
    <source>
        <dbReference type="SAM" id="SignalP"/>
    </source>
</evidence>
<dbReference type="InterPro" id="IPR017441">
    <property type="entry name" value="Protein_kinase_ATP_BS"/>
</dbReference>
<feature type="domain" description="Protein kinase" evidence="19">
    <location>
        <begin position="344"/>
        <end position="616"/>
    </location>
</feature>
<dbReference type="Pfam" id="PF07714">
    <property type="entry name" value="PK_Tyr_Ser-Thr"/>
    <property type="match status" value="1"/>
</dbReference>
<dbReference type="PROSITE" id="PS00108">
    <property type="entry name" value="PROTEIN_KINASE_ST"/>
    <property type="match status" value="1"/>
</dbReference>
<dbReference type="Proteomes" id="UP000237105">
    <property type="component" value="Unassembled WGS sequence"/>
</dbReference>
<evidence type="ECO:0000256" key="14">
    <source>
        <dbReference type="ARBA" id="ARBA00023136"/>
    </source>
</evidence>
<comment type="similarity">
    <text evidence="4">In the C-terminal section; belongs to the protein kinase superfamily. Ser/Thr protein kinase family.</text>
</comment>
<dbReference type="InterPro" id="IPR013320">
    <property type="entry name" value="ConA-like_dom_sf"/>
</dbReference>
<evidence type="ECO:0000256" key="11">
    <source>
        <dbReference type="ARBA" id="ARBA00022777"/>
    </source>
</evidence>
<evidence type="ECO:0000256" key="7">
    <source>
        <dbReference type="ARBA" id="ARBA00022692"/>
    </source>
</evidence>
<evidence type="ECO:0000256" key="5">
    <source>
        <dbReference type="ARBA" id="ARBA00022527"/>
    </source>
</evidence>
<keyword evidence="13 17" id="KW-1133">Transmembrane helix</keyword>
<evidence type="ECO:0000256" key="6">
    <source>
        <dbReference type="ARBA" id="ARBA00022679"/>
    </source>
</evidence>
<evidence type="ECO:0000256" key="4">
    <source>
        <dbReference type="ARBA" id="ARBA00010217"/>
    </source>
</evidence>
<evidence type="ECO:0000256" key="12">
    <source>
        <dbReference type="ARBA" id="ARBA00022840"/>
    </source>
</evidence>
<evidence type="ECO:0000256" key="17">
    <source>
        <dbReference type="SAM" id="Phobius"/>
    </source>
</evidence>
<dbReference type="Gene3D" id="2.60.120.200">
    <property type="match status" value="1"/>
</dbReference>
<sequence>MKEKLIIFMVLCFALLQNPTTICSAKPLPKTKNFIFNEFIEGADSPFFKFSGNSSIDQKALQLTPDNENQENGFNNKSGRIMYHQPFKLWSSDGVVASFNTLFVINMFRNKDWEAGEGLAFLIAPDYNLPEHGYGQWLGLTNATTDGEPGNRMVAIEFDTKKQGFDPIGNHIGLDINSVISNKTVPLPVEIEPTEKYNVWIEYDGESKLMEVYMAHESDDKPVNPVLKEVINLKHYVEQVSYFGFSGSTGDPARQFNCVVRWELEVEDLGSKKVWKGLVIGVSVGLPLFGFVLVLLGLKLRRVYLKKKRRAQDEESNVLGTLKRLPGMPREFKYTDLKRATNNFDESMILGKGGFGVVYRGVLREDNGRNSNTTSGSEVAVKKFSRDSVHGKEDFLSELTIIHRLRHKHLVRLVGWCYETGKLLLVYDYMPNGSVEKHLYKSPNQSTLYWKHRYKILTGVASALHYLHNDYDQKVVHRDLKASNILLDSNYNARLGDFGLARALENERNSYAELELAGVPGTIGYVAPECFHTGKATPESDVFGFGAVVLEVVTGRSPGVKIQHDEHQLTLVDWVWMLHREGHIQEAVDERLNNEYEVDEAIRLLLLGLACSHPVASERPQTQAICQIIAETLPPPRVPPFKPVFTWPSLSTTAFVSNESSFSNILSNGEKHEYIQDQYIAGFSSILSTYSCEVTRQL</sequence>
<dbReference type="Gene3D" id="1.10.510.10">
    <property type="entry name" value="Transferase(Phosphotransferase) domain 1"/>
    <property type="match status" value="1"/>
</dbReference>